<sequence>MGDKKGKISDDLIKICSNSCSANFNKRQFGVELWNLSYLLLLFL</sequence>
<organism evidence="1">
    <name type="scientific">Phage sp. ct17O1</name>
    <dbReference type="NCBI Taxonomy" id="2825789"/>
    <lineage>
        <taxon>Viruses</taxon>
    </lineage>
</organism>
<reference evidence="1" key="1">
    <citation type="journal article" date="2021" name="Proc. Natl. Acad. Sci. U.S.A.">
        <title>A Catalog of Tens of Thousands of Viruses from Human Metagenomes Reveals Hidden Associations with Chronic Diseases.</title>
        <authorList>
            <person name="Tisza M.J."/>
            <person name="Buck C.B."/>
        </authorList>
    </citation>
    <scope>NUCLEOTIDE SEQUENCE</scope>
    <source>
        <strain evidence="1">Ct17O1</strain>
    </source>
</reference>
<name>A0A8S5PKT6_9VIRU</name>
<protein>
    <submittedName>
        <fullName evidence="1">Uncharacterized protein</fullName>
    </submittedName>
</protein>
<proteinExistence type="predicted"/>
<dbReference type="EMBL" id="BK015448">
    <property type="protein sequence ID" value="DAE07360.1"/>
    <property type="molecule type" value="Genomic_DNA"/>
</dbReference>
<accession>A0A8S5PKT6</accession>
<evidence type="ECO:0000313" key="1">
    <source>
        <dbReference type="EMBL" id="DAE07360.1"/>
    </source>
</evidence>